<dbReference type="STRING" id="1560345.AWL63_19995"/>
<dbReference type="SMART" id="SM00421">
    <property type="entry name" value="HTH_LUXR"/>
    <property type="match status" value="1"/>
</dbReference>
<evidence type="ECO:0000313" key="6">
    <source>
        <dbReference type="Proteomes" id="UP000094256"/>
    </source>
</evidence>
<evidence type="ECO:0000313" key="5">
    <source>
        <dbReference type="EMBL" id="AOH85896.1"/>
    </source>
</evidence>
<dbReference type="GO" id="GO:0006355">
    <property type="term" value="P:regulation of DNA-templated transcription"/>
    <property type="evidence" value="ECO:0007669"/>
    <property type="project" value="InterPro"/>
</dbReference>
<evidence type="ECO:0000256" key="2">
    <source>
        <dbReference type="ARBA" id="ARBA00023125"/>
    </source>
</evidence>
<dbReference type="InterPro" id="IPR000792">
    <property type="entry name" value="Tscrpt_reg_LuxR_C"/>
</dbReference>
<dbReference type="SUPFAM" id="SSF46894">
    <property type="entry name" value="C-terminal effector domain of the bipartite response regulators"/>
    <property type="match status" value="1"/>
</dbReference>
<dbReference type="KEGG" id="span:AWL63_19995"/>
<dbReference type="CDD" id="cd06170">
    <property type="entry name" value="LuxR_C_like"/>
    <property type="match status" value="1"/>
</dbReference>
<reference evidence="5 6" key="1">
    <citation type="submission" date="2016-01" db="EMBL/GenBank/DDBJ databases">
        <title>Complete genome and mega plasmid sequence of Sphingomonas panacis DCY99 elicits systemic resistance in rice to Xanthomonas oryzae.</title>
        <authorList>
            <person name="Kim Y.J."/>
            <person name="Yang D.C."/>
            <person name="Sing P."/>
        </authorList>
    </citation>
    <scope>NUCLEOTIDE SEQUENCE [LARGE SCALE GENOMIC DNA]</scope>
    <source>
        <strain evidence="5 6">DCY99</strain>
    </source>
</reference>
<proteinExistence type="predicted"/>
<dbReference type="InterPro" id="IPR016032">
    <property type="entry name" value="Sig_transdc_resp-reg_C-effctor"/>
</dbReference>
<evidence type="ECO:0000259" key="4">
    <source>
        <dbReference type="PROSITE" id="PS50043"/>
    </source>
</evidence>
<dbReference type="Proteomes" id="UP000094256">
    <property type="component" value="Chromosome"/>
</dbReference>
<keyword evidence="1" id="KW-0805">Transcription regulation</keyword>
<dbReference type="PROSITE" id="PS50043">
    <property type="entry name" value="HTH_LUXR_2"/>
    <property type="match status" value="1"/>
</dbReference>
<dbReference type="PRINTS" id="PR00038">
    <property type="entry name" value="HTHLUXR"/>
</dbReference>
<dbReference type="PANTHER" id="PTHR44688">
    <property type="entry name" value="DNA-BINDING TRANSCRIPTIONAL ACTIVATOR DEVR_DOSR"/>
    <property type="match status" value="1"/>
</dbReference>
<keyword evidence="6" id="KW-1185">Reference proteome</keyword>
<dbReference type="Gene3D" id="1.10.10.10">
    <property type="entry name" value="Winged helix-like DNA-binding domain superfamily/Winged helix DNA-binding domain"/>
    <property type="match status" value="1"/>
</dbReference>
<dbReference type="Pfam" id="PF00196">
    <property type="entry name" value="GerE"/>
    <property type="match status" value="1"/>
</dbReference>
<gene>
    <name evidence="5" type="ORF">AWL63_19995</name>
</gene>
<dbReference type="AlphaFoldDB" id="A0A1B3ZEM7"/>
<keyword evidence="3" id="KW-0804">Transcription</keyword>
<dbReference type="PANTHER" id="PTHR44688:SF16">
    <property type="entry name" value="DNA-BINDING TRANSCRIPTIONAL ACTIVATOR DEVR_DOSR"/>
    <property type="match status" value="1"/>
</dbReference>
<name>A0A1B3ZEM7_9SPHN</name>
<organism evidence="5 6">
    <name type="scientific">Sphingomonas panacis</name>
    <dbReference type="NCBI Taxonomy" id="1560345"/>
    <lineage>
        <taxon>Bacteria</taxon>
        <taxon>Pseudomonadati</taxon>
        <taxon>Pseudomonadota</taxon>
        <taxon>Alphaproteobacteria</taxon>
        <taxon>Sphingomonadales</taxon>
        <taxon>Sphingomonadaceae</taxon>
        <taxon>Sphingomonas</taxon>
    </lineage>
</organism>
<evidence type="ECO:0000256" key="3">
    <source>
        <dbReference type="ARBA" id="ARBA00023163"/>
    </source>
</evidence>
<evidence type="ECO:0000256" key="1">
    <source>
        <dbReference type="ARBA" id="ARBA00023015"/>
    </source>
</evidence>
<sequence length="194" mass="21616">MGIYFKVKGVVSEKIVSLSFGRSFGAENFSYEDRQALGRVGTLLRLALSNIALRYEVEWLWKRHLRQENSVVNLPRRSNDGANWEHCLGDVAIAGNDDESPVAPDQGLTQDECIAAACRQFGITDRERDIVALLRNGHSNLSMAHSLNISVRTVENHLRSLYAKTFVNSRTQLLAKINNSAAQLLQTLAPQTAH</sequence>
<feature type="domain" description="HTH luxR-type" evidence="4">
    <location>
        <begin position="116"/>
        <end position="181"/>
    </location>
</feature>
<accession>A0A1B3ZEM7</accession>
<dbReference type="GO" id="GO:0003677">
    <property type="term" value="F:DNA binding"/>
    <property type="evidence" value="ECO:0007669"/>
    <property type="project" value="UniProtKB-KW"/>
</dbReference>
<dbReference type="InterPro" id="IPR036388">
    <property type="entry name" value="WH-like_DNA-bd_sf"/>
</dbReference>
<protein>
    <recommendedName>
        <fullName evidence="4">HTH luxR-type domain-containing protein</fullName>
    </recommendedName>
</protein>
<keyword evidence="2" id="KW-0238">DNA-binding</keyword>
<dbReference type="EMBL" id="CP014168">
    <property type="protein sequence ID" value="AOH85896.1"/>
    <property type="molecule type" value="Genomic_DNA"/>
</dbReference>